<evidence type="ECO:0000256" key="4">
    <source>
        <dbReference type="ARBA" id="ARBA00022679"/>
    </source>
</evidence>
<dbReference type="Gene3D" id="3.40.50.150">
    <property type="entry name" value="Vaccinia Virus protein VP39"/>
    <property type="match status" value="1"/>
</dbReference>
<feature type="binding site" evidence="6">
    <location>
        <position position="88"/>
    </location>
    <ligand>
        <name>S-adenosyl-L-methionine</name>
        <dbReference type="ChEBI" id="CHEBI:59789"/>
    </ligand>
</feature>
<dbReference type="HAMAP" id="MF_00074">
    <property type="entry name" value="16SrRNA_methyltr_G"/>
    <property type="match status" value="1"/>
</dbReference>
<dbReference type="GO" id="GO:0070043">
    <property type="term" value="F:rRNA (guanine-N7-)-methyltransferase activity"/>
    <property type="evidence" value="ECO:0007669"/>
    <property type="project" value="UniProtKB-UniRule"/>
</dbReference>
<dbReference type="GO" id="GO:0005829">
    <property type="term" value="C:cytosol"/>
    <property type="evidence" value="ECO:0007669"/>
    <property type="project" value="TreeGrafter"/>
</dbReference>
<keyword evidence="5 6" id="KW-0949">S-adenosyl-L-methionine</keyword>
<evidence type="ECO:0000256" key="1">
    <source>
        <dbReference type="ARBA" id="ARBA00022490"/>
    </source>
</evidence>
<feature type="binding site" evidence="6">
    <location>
        <begin position="139"/>
        <end position="140"/>
    </location>
    <ligand>
        <name>S-adenosyl-L-methionine</name>
        <dbReference type="ChEBI" id="CHEBI:59789"/>
    </ligand>
</feature>
<dbReference type="eggNOG" id="COG0357">
    <property type="taxonomic scope" value="Bacteria"/>
</dbReference>
<keyword evidence="3 6" id="KW-0489">Methyltransferase</keyword>
<evidence type="ECO:0000313" key="7">
    <source>
        <dbReference type="EMBL" id="AEE17788.1"/>
    </source>
</evidence>
<comment type="caution">
    <text evidence="6">Lacks conserved residue(s) required for the propagation of feature annotation.</text>
</comment>
<dbReference type="NCBIfam" id="TIGR00138">
    <property type="entry name" value="rsmG_gidB"/>
    <property type="match status" value="1"/>
</dbReference>
<dbReference type="PANTHER" id="PTHR31760:SF0">
    <property type="entry name" value="S-ADENOSYL-L-METHIONINE-DEPENDENT METHYLTRANSFERASES SUPERFAMILY PROTEIN"/>
    <property type="match status" value="1"/>
</dbReference>
<keyword evidence="2 6" id="KW-0698">rRNA processing</keyword>
<dbReference type="PIRSF" id="PIRSF003078">
    <property type="entry name" value="GidB"/>
    <property type="match status" value="1"/>
</dbReference>
<dbReference type="InterPro" id="IPR003682">
    <property type="entry name" value="rRNA_ssu_MeTfrase_G"/>
</dbReference>
<dbReference type="EC" id="2.1.1.-" evidence="6"/>
<keyword evidence="4 6" id="KW-0808">Transferase</keyword>
<dbReference type="Pfam" id="PF02527">
    <property type="entry name" value="GidB"/>
    <property type="match status" value="1"/>
</dbReference>
<protein>
    <recommendedName>
        <fullName evidence="6">Ribosomal RNA small subunit methyltransferase G</fullName>
        <ecNumber evidence="6">2.1.1.-</ecNumber>
    </recommendedName>
    <alternativeName>
        <fullName evidence="6">16S rRNA 7-methylguanosine methyltransferase</fullName>
        <shortName evidence="6">16S rRNA m7G methyltransferase</shortName>
    </alternativeName>
</protein>
<evidence type="ECO:0000256" key="2">
    <source>
        <dbReference type="ARBA" id="ARBA00022552"/>
    </source>
</evidence>
<keyword evidence="8" id="KW-1185">Reference proteome</keyword>
<dbReference type="EMBL" id="CP002696">
    <property type="protein sequence ID" value="AEE17788.1"/>
    <property type="molecule type" value="Genomic_DNA"/>
</dbReference>
<comment type="function">
    <text evidence="6">Specifically methylates the N7 position of a guanine in 16S rRNA.</text>
</comment>
<evidence type="ECO:0000256" key="3">
    <source>
        <dbReference type="ARBA" id="ARBA00022603"/>
    </source>
</evidence>
<dbReference type="RefSeq" id="WP_013759489.1">
    <property type="nucleotide sequence ID" value="NC_015500.1"/>
</dbReference>
<proteinExistence type="inferred from homology"/>
<dbReference type="PANTHER" id="PTHR31760">
    <property type="entry name" value="S-ADENOSYL-L-METHIONINE-DEPENDENT METHYLTRANSFERASES SUPERFAMILY PROTEIN"/>
    <property type="match status" value="1"/>
</dbReference>
<evidence type="ECO:0000256" key="6">
    <source>
        <dbReference type="HAMAP-Rule" id="MF_00074"/>
    </source>
</evidence>
<dbReference type="AlphaFoldDB" id="F4LMC2"/>
<reference evidence="8" key="1">
    <citation type="submission" date="2011-04" db="EMBL/GenBank/DDBJ databases">
        <title>The complete genome of Treponema brennaborense DSM 12168.</title>
        <authorList>
            <person name="Lucas S."/>
            <person name="Han J."/>
            <person name="Lapidus A."/>
            <person name="Bruce D."/>
            <person name="Goodwin L."/>
            <person name="Pitluck S."/>
            <person name="Peters L."/>
            <person name="Kyrpides N."/>
            <person name="Mavromatis K."/>
            <person name="Ivanova N."/>
            <person name="Mikhailova N."/>
            <person name="Pagani I."/>
            <person name="Teshima H."/>
            <person name="Detter J.C."/>
            <person name="Tapia R."/>
            <person name="Han C."/>
            <person name="Land M."/>
            <person name="Hauser L."/>
            <person name="Markowitz V."/>
            <person name="Cheng J.-F."/>
            <person name="Hugenholtz P."/>
            <person name="Woyke T."/>
            <person name="Wu D."/>
            <person name="Gronow S."/>
            <person name="Wellnitz S."/>
            <person name="Brambilla E."/>
            <person name="Klenk H.-P."/>
            <person name="Eisen J.A."/>
        </authorList>
    </citation>
    <scope>NUCLEOTIDE SEQUENCE [LARGE SCALE GENOMIC DNA]</scope>
    <source>
        <strain evidence="8">DSM 12168 / CIP 105900 / DD5/3</strain>
    </source>
</reference>
<comment type="similarity">
    <text evidence="6">Belongs to the methyltransferase superfamily. RNA methyltransferase RsmG family.</text>
</comment>
<organism evidence="7 8">
    <name type="scientific">Treponema brennaborense (strain DSM 12168 / CIP 105900 / DD5/3)</name>
    <dbReference type="NCBI Taxonomy" id="906968"/>
    <lineage>
        <taxon>Bacteria</taxon>
        <taxon>Pseudomonadati</taxon>
        <taxon>Spirochaetota</taxon>
        <taxon>Spirochaetia</taxon>
        <taxon>Spirochaetales</taxon>
        <taxon>Treponemataceae</taxon>
        <taxon>Treponema</taxon>
    </lineage>
</organism>
<dbReference type="KEGG" id="tbe:Trebr_2379"/>
<dbReference type="InterPro" id="IPR029063">
    <property type="entry name" value="SAM-dependent_MTases_sf"/>
</dbReference>
<sequence length="224" mass="24254">MPQTILAQGLAELGFEPEATAALERKLDAYVRELEMFNAAYDLCGADTRDDIVVKHVLDSLSAANRVKKFADAVQAEAGRSALIADVGSGGGLPGIPLAAALSGHRFVLIERMSKRCAFLENCIAILGLTNVSVENTEAERVFPETADIAVFRAFRPLDKKMIRTLLRIVKPGGILAAYKAKRENITAEMAGIADIVPEYGVEPLAVPFMPQHERNLVIIGKRP</sequence>
<feature type="binding site" evidence="6">
    <location>
        <position position="153"/>
    </location>
    <ligand>
        <name>S-adenosyl-L-methionine</name>
        <dbReference type="ChEBI" id="CHEBI:59789"/>
    </ligand>
</feature>
<dbReference type="STRING" id="906968.Trebr_2379"/>
<keyword evidence="1 6" id="KW-0963">Cytoplasm</keyword>
<dbReference type="SUPFAM" id="SSF53335">
    <property type="entry name" value="S-adenosyl-L-methionine-dependent methyltransferases"/>
    <property type="match status" value="1"/>
</dbReference>
<accession>F4LMC2</accession>
<dbReference type="HOGENOM" id="CLU_065341_2_0_12"/>
<gene>
    <name evidence="6" type="primary">rsmG</name>
    <name evidence="7" type="ordered locus">Trebr_2379</name>
</gene>
<evidence type="ECO:0000256" key="5">
    <source>
        <dbReference type="ARBA" id="ARBA00022691"/>
    </source>
</evidence>
<name>F4LMC2_TREBD</name>
<evidence type="ECO:0000313" key="8">
    <source>
        <dbReference type="Proteomes" id="UP000006546"/>
    </source>
</evidence>
<feature type="binding site" evidence="6">
    <location>
        <position position="93"/>
    </location>
    <ligand>
        <name>S-adenosyl-L-methionine</name>
        <dbReference type="ChEBI" id="CHEBI:59789"/>
    </ligand>
</feature>
<dbReference type="OrthoDB" id="9808773at2"/>
<dbReference type="Proteomes" id="UP000006546">
    <property type="component" value="Chromosome"/>
</dbReference>
<dbReference type="CDD" id="cd02440">
    <property type="entry name" value="AdoMet_MTases"/>
    <property type="match status" value="1"/>
</dbReference>
<comment type="subcellular location">
    <subcellularLocation>
        <location evidence="6">Cytoplasm</location>
    </subcellularLocation>
</comment>